<dbReference type="eggNOG" id="KOG0273">
    <property type="taxonomic scope" value="Eukaryota"/>
</dbReference>
<dbReference type="KEGG" id="bpg:Bathy01g05330"/>
<dbReference type="SMART" id="SM00320">
    <property type="entry name" value="WD40"/>
    <property type="match status" value="5"/>
</dbReference>
<organism evidence="4 5">
    <name type="scientific">Bathycoccus prasinos</name>
    <dbReference type="NCBI Taxonomy" id="41875"/>
    <lineage>
        <taxon>Eukaryota</taxon>
        <taxon>Viridiplantae</taxon>
        <taxon>Chlorophyta</taxon>
        <taxon>Mamiellophyceae</taxon>
        <taxon>Mamiellales</taxon>
        <taxon>Bathycoccaceae</taxon>
        <taxon>Bathycoccus</taxon>
    </lineage>
</organism>
<evidence type="ECO:0000313" key="4">
    <source>
        <dbReference type="EMBL" id="CCO14080.1"/>
    </source>
</evidence>
<accession>K8ENR6</accession>
<dbReference type="PANTHER" id="PTHR22847:SF637">
    <property type="entry name" value="WD REPEAT DOMAIN 5B"/>
    <property type="match status" value="1"/>
</dbReference>
<name>K8ENR6_9CHLO</name>
<gene>
    <name evidence="4" type="ORF">Bathy01g05330</name>
</gene>
<protein>
    <submittedName>
        <fullName evidence="4">WD repeat-containing protein 32-like protein</fullName>
    </submittedName>
</protein>
<dbReference type="OrthoDB" id="513537at2759"/>
<dbReference type="InterPro" id="IPR001680">
    <property type="entry name" value="WD40_rpt"/>
</dbReference>
<dbReference type="SUPFAM" id="SSF50978">
    <property type="entry name" value="WD40 repeat-like"/>
    <property type="match status" value="1"/>
</dbReference>
<dbReference type="InterPro" id="IPR015943">
    <property type="entry name" value="WD40/YVTN_repeat-like_dom_sf"/>
</dbReference>
<dbReference type="Proteomes" id="UP000198341">
    <property type="component" value="Chromosome 1"/>
</dbReference>
<dbReference type="GO" id="GO:1990234">
    <property type="term" value="C:transferase complex"/>
    <property type="evidence" value="ECO:0007669"/>
    <property type="project" value="UniProtKB-ARBA"/>
</dbReference>
<dbReference type="PANTHER" id="PTHR22847">
    <property type="entry name" value="WD40 REPEAT PROTEIN"/>
    <property type="match status" value="1"/>
</dbReference>
<dbReference type="STRING" id="41875.K8ENR6"/>
<keyword evidence="1" id="KW-0853">WD repeat</keyword>
<dbReference type="InterPro" id="IPR036322">
    <property type="entry name" value="WD40_repeat_dom_sf"/>
</dbReference>
<dbReference type="Pfam" id="PF00400">
    <property type="entry name" value="WD40"/>
    <property type="match status" value="3"/>
</dbReference>
<proteinExistence type="predicted"/>
<feature type="region of interest" description="Disordered" evidence="3">
    <location>
        <begin position="67"/>
        <end position="132"/>
    </location>
</feature>
<keyword evidence="5" id="KW-1185">Reference proteome</keyword>
<feature type="region of interest" description="Disordered" evidence="3">
    <location>
        <begin position="148"/>
        <end position="175"/>
    </location>
</feature>
<feature type="compositionally biased region" description="Acidic residues" evidence="3">
    <location>
        <begin position="122"/>
        <end position="132"/>
    </location>
</feature>
<feature type="compositionally biased region" description="Pro residues" evidence="3">
    <location>
        <begin position="156"/>
        <end position="171"/>
    </location>
</feature>
<reference evidence="4 5" key="1">
    <citation type="submission" date="2011-10" db="EMBL/GenBank/DDBJ databases">
        <authorList>
            <person name="Genoscope - CEA"/>
        </authorList>
    </citation>
    <scope>NUCLEOTIDE SEQUENCE [LARGE SCALE GENOMIC DNA]</scope>
    <source>
        <strain evidence="4 5">RCC 1105</strain>
    </source>
</reference>
<evidence type="ECO:0000256" key="3">
    <source>
        <dbReference type="SAM" id="MobiDB-lite"/>
    </source>
</evidence>
<sequence length="503" mass="55676">MIVSDDAEALALDGKENFEFKPKEEKNNNAEGTGGTLCAYELERLTRIQRNQQIMQNMGIDVLGSTINGMNKKSKKRPLSSSLRTLRRSVETKILRRSTRTRTARQNGNEGADGEQNKSLEEIPEEEDQEEGEELFETSAVWYYCEQRQRQEQHKPPPTLPSSPPSPPPPSLSSSVFLRGYKEANEKKLVDQSIKKGYYSIDEGRNYGLIAAAGDGGIVSIFSSASDLLLSYKAHQGWCANAQFVNNRNNVLATAGGMDGTIALWNIASVEVKKQTPTLQTRNTDMHEAGVFSLNVFNENSIFTASKDRSVCSSRITEDGQLKVLRRFDDFHSGVVKCVKARSEDVFATCGNDGIVAIWDTRDSKARPVHHIENAHGGCAVNFVEWNVEGDINQIVTSAFDDSINLWDVRRVDGGKLHRFNAHKHPRVQKHKMLYCPAFTFNGRAIVTAGEGTSALTIYDIENKSKVCSGDIGFDSTTLTCLSGGRVAAANKREISIFLPIVC</sequence>
<dbReference type="AlphaFoldDB" id="K8ENR6"/>
<keyword evidence="2" id="KW-0677">Repeat</keyword>
<evidence type="ECO:0000256" key="1">
    <source>
        <dbReference type="ARBA" id="ARBA00022574"/>
    </source>
</evidence>
<evidence type="ECO:0000313" key="5">
    <source>
        <dbReference type="Proteomes" id="UP000198341"/>
    </source>
</evidence>
<dbReference type="RefSeq" id="XP_007515201.1">
    <property type="nucleotide sequence ID" value="XM_007515139.1"/>
</dbReference>
<dbReference type="EMBL" id="FO082278">
    <property type="protein sequence ID" value="CCO14080.1"/>
    <property type="molecule type" value="Genomic_DNA"/>
</dbReference>
<dbReference type="GeneID" id="19018268"/>
<dbReference type="Gene3D" id="2.130.10.10">
    <property type="entry name" value="YVTN repeat-like/Quinoprotein amine dehydrogenase"/>
    <property type="match status" value="1"/>
</dbReference>
<evidence type="ECO:0000256" key="2">
    <source>
        <dbReference type="ARBA" id="ARBA00022737"/>
    </source>
</evidence>